<dbReference type="AlphaFoldDB" id="A0AAE1YBI4"/>
<protein>
    <submittedName>
        <fullName evidence="2">Uncharacterized protein</fullName>
    </submittedName>
</protein>
<gene>
    <name evidence="2" type="ORF">Salat_1446800</name>
</gene>
<dbReference type="Proteomes" id="UP001293254">
    <property type="component" value="Unassembled WGS sequence"/>
</dbReference>
<comment type="caution">
    <text evidence="2">The sequence shown here is derived from an EMBL/GenBank/DDBJ whole genome shotgun (WGS) entry which is preliminary data.</text>
</comment>
<dbReference type="EMBL" id="JACGWO010000005">
    <property type="protein sequence ID" value="KAK4426781.1"/>
    <property type="molecule type" value="Genomic_DNA"/>
</dbReference>
<accession>A0AAE1YBI4</accession>
<reference evidence="2" key="2">
    <citation type="journal article" date="2024" name="Plant">
        <title>Genomic evolution and insights into agronomic trait innovations of Sesamum species.</title>
        <authorList>
            <person name="Miao H."/>
            <person name="Wang L."/>
            <person name="Qu L."/>
            <person name="Liu H."/>
            <person name="Sun Y."/>
            <person name="Le M."/>
            <person name="Wang Q."/>
            <person name="Wei S."/>
            <person name="Zheng Y."/>
            <person name="Lin W."/>
            <person name="Duan Y."/>
            <person name="Cao H."/>
            <person name="Xiong S."/>
            <person name="Wang X."/>
            <person name="Wei L."/>
            <person name="Li C."/>
            <person name="Ma Q."/>
            <person name="Ju M."/>
            <person name="Zhao R."/>
            <person name="Li G."/>
            <person name="Mu C."/>
            <person name="Tian Q."/>
            <person name="Mei H."/>
            <person name="Zhang T."/>
            <person name="Gao T."/>
            <person name="Zhang H."/>
        </authorList>
    </citation>
    <scope>NUCLEOTIDE SEQUENCE</scope>
    <source>
        <strain evidence="2">3651</strain>
    </source>
</reference>
<organism evidence="2 3">
    <name type="scientific">Sesamum alatum</name>
    <dbReference type="NCBI Taxonomy" id="300844"/>
    <lineage>
        <taxon>Eukaryota</taxon>
        <taxon>Viridiplantae</taxon>
        <taxon>Streptophyta</taxon>
        <taxon>Embryophyta</taxon>
        <taxon>Tracheophyta</taxon>
        <taxon>Spermatophyta</taxon>
        <taxon>Magnoliopsida</taxon>
        <taxon>eudicotyledons</taxon>
        <taxon>Gunneridae</taxon>
        <taxon>Pentapetalae</taxon>
        <taxon>asterids</taxon>
        <taxon>lamiids</taxon>
        <taxon>Lamiales</taxon>
        <taxon>Pedaliaceae</taxon>
        <taxon>Sesamum</taxon>
    </lineage>
</organism>
<name>A0AAE1YBI4_9LAMI</name>
<feature type="compositionally biased region" description="Low complexity" evidence="1">
    <location>
        <begin position="8"/>
        <end position="17"/>
    </location>
</feature>
<reference evidence="2" key="1">
    <citation type="submission" date="2020-06" db="EMBL/GenBank/DDBJ databases">
        <authorList>
            <person name="Li T."/>
            <person name="Hu X."/>
            <person name="Zhang T."/>
            <person name="Song X."/>
            <person name="Zhang H."/>
            <person name="Dai N."/>
            <person name="Sheng W."/>
            <person name="Hou X."/>
            <person name="Wei L."/>
        </authorList>
    </citation>
    <scope>NUCLEOTIDE SEQUENCE</scope>
    <source>
        <strain evidence="2">3651</strain>
        <tissue evidence="2">Leaf</tissue>
    </source>
</reference>
<feature type="region of interest" description="Disordered" evidence="1">
    <location>
        <begin position="1"/>
        <end position="76"/>
    </location>
</feature>
<evidence type="ECO:0000313" key="2">
    <source>
        <dbReference type="EMBL" id="KAK4426781.1"/>
    </source>
</evidence>
<evidence type="ECO:0000256" key="1">
    <source>
        <dbReference type="SAM" id="MobiDB-lite"/>
    </source>
</evidence>
<sequence length="167" mass="18511">MPTVPVTDSVPADAADVLPPPSQLTFSPLTSVQDHAQSTLPDQLVMREDGAQETSPSDVAEPSHEHLPSPARPSLRRSARAHCKPGWMNAFVCNTASDSTLMLSADFVACLANNPSLQEPRTYAEVSQTQEWNHAMEEELLALEKNETWELETHQQLQETHLRFVNK</sequence>
<proteinExistence type="predicted"/>
<evidence type="ECO:0000313" key="3">
    <source>
        <dbReference type="Proteomes" id="UP001293254"/>
    </source>
</evidence>
<keyword evidence="3" id="KW-1185">Reference proteome</keyword>
<feature type="compositionally biased region" description="Polar residues" evidence="1">
    <location>
        <begin position="23"/>
        <end position="41"/>
    </location>
</feature>